<reference evidence="1 2" key="1">
    <citation type="journal article" date="2019" name="Sci. Rep.">
        <title>Differences in resource use lead to coexistence of seed-transmitted microbial populations.</title>
        <authorList>
            <person name="Torres-Cortes G."/>
            <person name="Garcia B.J."/>
            <person name="Compant S."/>
            <person name="Rezki S."/>
            <person name="Jones P."/>
            <person name="Preveaux A."/>
            <person name="Briand M."/>
            <person name="Roulet A."/>
            <person name="Bouchez O."/>
            <person name="Jacobson D."/>
            <person name="Barret M."/>
        </authorList>
    </citation>
    <scope>NUCLEOTIDE SEQUENCE [LARGE SCALE GENOMIC DNA]</scope>
    <source>
        <strain evidence="1 2">CFBP13511</strain>
    </source>
</reference>
<dbReference type="OrthoDB" id="6630600at2"/>
<protein>
    <submittedName>
        <fullName evidence="1">Uncharacterized protein</fullName>
    </submittedName>
</protein>
<dbReference type="AlphaFoldDB" id="A0A4U3FL12"/>
<evidence type="ECO:0000313" key="2">
    <source>
        <dbReference type="Proteomes" id="UP000306393"/>
    </source>
</evidence>
<dbReference type="EMBL" id="QGAC01000001">
    <property type="protein sequence ID" value="TKJ94813.1"/>
    <property type="molecule type" value="Genomic_DNA"/>
</dbReference>
<organism evidence="1 2">
    <name type="scientific">Erwinia persicina</name>
    <dbReference type="NCBI Taxonomy" id="55211"/>
    <lineage>
        <taxon>Bacteria</taxon>
        <taxon>Pseudomonadati</taxon>
        <taxon>Pseudomonadota</taxon>
        <taxon>Gammaproteobacteria</taxon>
        <taxon>Enterobacterales</taxon>
        <taxon>Erwiniaceae</taxon>
        <taxon>Erwinia</taxon>
    </lineage>
</organism>
<sequence length="74" mass="8109">MNSFNDQVYLILTKAEAEGALGFSSTANKILDIAKVQYQSSDEKGKQEVVDKIESLKAQPGVSFPQNYLALLQS</sequence>
<dbReference type="Proteomes" id="UP000306393">
    <property type="component" value="Unassembled WGS sequence"/>
</dbReference>
<dbReference type="RefSeq" id="WP_137268445.1">
    <property type="nucleotide sequence ID" value="NZ_QGAC01000001.1"/>
</dbReference>
<gene>
    <name evidence="1" type="ORF">EpCFBP13511_00150</name>
</gene>
<evidence type="ECO:0000313" key="1">
    <source>
        <dbReference type="EMBL" id="TKJ94813.1"/>
    </source>
</evidence>
<accession>A0A4U3FL12</accession>
<proteinExistence type="predicted"/>
<name>A0A4U3FL12_9GAMM</name>
<comment type="caution">
    <text evidence="1">The sequence shown here is derived from an EMBL/GenBank/DDBJ whole genome shotgun (WGS) entry which is preliminary data.</text>
</comment>